<accession>A0A2U2ANA0</accession>
<evidence type="ECO:0000256" key="6">
    <source>
        <dbReference type="PIRSR" id="PIRSR004846-1"/>
    </source>
</evidence>
<evidence type="ECO:0000256" key="3">
    <source>
        <dbReference type="ARBA" id="ARBA00022723"/>
    </source>
</evidence>
<dbReference type="FunFam" id="3.40.190.10:FF:000035">
    <property type="entry name" value="Molybdate ABC transporter substrate-binding protein"/>
    <property type="match status" value="1"/>
</dbReference>
<dbReference type="Proteomes" id="UP000244948">
    <property type="component" value="Unassembled WGS sequence"/>
</dbReference>
<reference evidence="8 9" key="1">
    <citation type="journal article" date="2018" name="Genome Announc.">
        <title>Ignatzschineria cameli sp. nov., isolated from necrotic foot tissue of dromedaries (Camelus dromedarius) and associated maggots (Wohlfahrtia species) in Dubai.</title>
        <authorList>
            <person name="Tsang C.C."/>
            <person name="Tang J.Y."/>
            <person name="Fong J.Y."/>
            <person name="Kinne J."/>
            <person name="Lee H.H."/>
            <person name="Joseph M."/>
            <person name="Jose S."/>
            <person name="Schuster R.K."/>
            <person name="Tang Y."/>
            <person name="Sivakumar S."/>
            <person name="Chen J.H."/>
            <person name="Teng J.L."/>
            <person name="Lau S.K."/>
            <person name="Wernery U."/>
            <person name="Woo P.C."/>
        </authorList>
    </citation>
    <scope>NUCLEOTIDE SEQUENCE [LARGE SCALE GENOMIC DNA]</scope>
    <source>
        <strain evidence="8 9">KCTC 22643</strain>
    </source>
</reference>
<dbReference type="PANTHER" id="PTHR30632">
    <property type="entry name" value="MOLYBDATE-BINDING PERIPLASMIC PROTEIN"/>
    <property type="match status" value="1"/>
</dbReference>
<dbReference type="Gene3D" id="3.40.190.10">
    <property type="entry name" value="Periplasmic binding protein-like II"/>
    <property type="match status" value="2"/>
</dbReference>
<feature type="binding site" evidence="6">
    <location>
        <position position="198"/>
    </location>
    <ligand>
        <name>molybdate</name>
        <dbReference type="ChEBI" id="CHEBI:36264"/>
    </ligand>
</feature>
<feature type="signal peptide" evidence="7">
    <location>
        <begin position="1"/>
        <end position="26"/>
    </location>
</feature>
<protein>
    <submittedName>
        <fullName evidence="8">Molybdate ABC transporter substrate-binding protein</fullName>
    </submittedName>
</protein>
<dbReference type="Pfam" id="PF13531">
    <property type="entry name" value="SBP_bac_11"/>
    <property type="match status" value="1"/>
</dbReference>
<evidence type="ECO:0000313" key="9">
    <source>
        <dbReference type="Proteomes" id="UP000244948"/>
    </source>
</evidence>
<feature type="binding site" evidence="6">
    <location>
        <position position="38"/>
    </location>
    <ligand>
        <name>molybdate</name>
        <dbReference type="ChEBI" id="CHEBI:36264"/>
    </ligand>
</feature>
<evidence type="ECO:0000256" key="5">
    <source>
        <dbReference type="ARBA" id="ARBA00062515"/>
    </source>
</evidence>
<dbReference type="GO" id="GO:0015689">
    <property type="term" value="P:molybdate ion transport"/>
    <property type="evidence" value="ECO:0007669"/>
    <property type="project" value="InterPro"/>
</dbReference>
<dbReference type="EMBL" id="QEWR01000002">
    <property type="protein sequence ID" value="PWD84694.1"/>
    <property type="molecule type" value="Genomic_DNA"/>
</dbReference>
<keyword evidence="2 6" id="KW-0500">Molybdenum</keyword>
<evidence type="ECO:0000313" key="8">
    <source>
        <dbReference type="EMBL" id="PWD84694.1"/>
    </source>
</evidence>
<comment type="subunit">
    <text evidence="5">The complex is composed of two ATP-binding proteins (ModC), two transmembrane proteins (ModB) and a solute-binding protein (ModA).</text>
</comment>
<evidence type="ECO:0000256" key="4">
    <source>
        <dbReference type="ARBA" id="ARBA00022729"/>
    </source>
</evidence>
<dbReference type="AlphaFoldDB" id="A0A2U2ANA0"/>
<sequence length="264" mass="29422">MFLRNTMLKFKKTALTLILATTGVFASAENITLFAAASLQNAIDEIKVAYQKEDKKDEIEALYDSSSNLARQIEQGAPADIFISANQSWMNYLEEKDLLDNATRTNIVKNELALITFNENPIEYKVDFSSNEFWKDALAKTRIALGDPDHVPAGLYAKESFEKLGVWKTVEPRVAAAQNVRAALLLVEVKEADLGVVYSSDASISQKVKTVTTFPEDLHEPIEYPIAIIKDKANPAVEGFYHYLLSDDAATIFKKYGFAVPTKK</sequence>
<feature type="binding site" evidence="6">
    <location>
        <position position="180"/>
    </location>
    <ligand>
        <name>molybdate</name>
        <dbReference type="ChEBI" id="CHEBI:36264"/>
    </ligand>
</feature>
<dbReference type="CDD" id="cd13536">
    <property type="entry name" value="PBP2_EcModA"/>
    <property type="match status" value="1"/>
</dbReference>
<dbReference type="PIRSF" id="PIRSF004846">
    <property type="entry name" value="ModA"/>
    <property type="match status" value="1"/>
</dbReference>
<feature type="chain" id="PRO_5015650535" evidence="7">
    <location>
        <begin position="27"/>
        <end position="264"/>
    </location>
</feature>
<proteinExistence type="inferred from homology"/>
<keyword evidence="4 7" id="KW-0732">Signal</keyword>
<evidence type="ECO:0000256" key="1">
    <source>
        <dbReference type="ARBA" id="ARBA00009175"/>
    </source>
</evidence>
<dbReference type="NCBIfam" id="TIGR01256">
    <property type="entry name" value="modA"/>
    <property type="match status" value="1"/>
</dbReference>
<dbReference type="InterPro" id="IPR005950">
    <property type="entry name" value="ModA"/>
</dbReference>
<dbReference type="GO" id="GO:0030973">
    <property type="term" value="F:molybdate ion binding"/>
    <property type="evidence" value="ECO:0007669"/>
    <property type="project" value="TreeGrafter"/>
</dbReference>
<dbReference type="GO" id="GO:0030288">
    <property type="term" value="C:outer membrane-bounded periplasmic space"/>
    <property type="evidence" value="ECO:0007669"/>
    <property type="project" value="TreeGrafter"/>
</dbReference>
<dbReference type="NCBIfam" id="NF007958">
    <property type="entry name" value="PRK10677.1"/>
    <property type="match status" value="1"/>
</dbReference>
<feature type="binding site" evidence="6">
    <location>
        <position position="153"/>
    </location>
    <ligand>
        <name>molybdate</name>
        <dbReference type="ChEBI" id="CHEBI:36264"/>
    </ligand>
</feature>
<dbReference type="GO" id="GO:1901359">
    <property type="term" value="F:tungstate binding"/>
    <property type="evidence" value="ECO:0007669"/>
    <property type="project" value="UniProtKB-ARBA"/>
</dbReference>
<feature type="binding site" evidence="6">
    <location>
        <position position="66"/>
    </location>
    <ligand>
        <name>molybdate</name>
        <dbReference type="ChEBI" id="CHEBI:36264"/>
    </ligand>
</feature>
<comment type="similarity">
    <text evidence="1">Belongs to the bacterial solute-binding protein ModA family.</text>
</comment>
<gene>
    <name evidence="8" type="ORF">DC082_03985</name>
</gene>
<dbReference type="PANTHER" id="PTHR30632:SF17">
    <property type="entry name" value="MOLYBDATE-BINDING PROTEIN MODA"/>
    <property type="match status" value="1"/>
</dbReference>
<name>A0A2U2ANA0_9GAMM</name>
<evidence type="ECO:0000256" key="2">
    <source>
        <dbReference type="ARBA" id="ARBA00022505"/>
    </source>
</evidence>
<keyword evidence="3 6" id="KW-0479">Metal-binding</keyword>
<evidence type="ECO:0000256" key="7">
    <source>
        <dbReference type="SAM" id="SignalP"/>
    </source>
</evidence>
<dbReference type="GO" id="GO:0046872">
    <property type="term" value="F:metal ion binding"/>
    <property type="evidence" value="ECO:0007669"/>
    <property type="project" value="UniProtKB-KW"/>
</dbReference>
<dbReference type="InterPro" id="IPR050682">
    <property type="entry name" value="ModA/WtpA"/>
</dbReference>
<dbReference type="SUPFAM" id="SSF53850">
    <property type="entry name" value="Periplasmic binding protein-like II"/>
    <property type="match status" value="1"/>
</dbReference>
<comment type="caution">
    <text evidence="8">The sequence shown here is derived from an EMBL/GenBank/DDBJ whole genome shotgun (WGS) entry which is preliminary data.</text>
</comment>
<keyword evidence="9" id="KW-1185">Reference proteome</keyword>
<organism evidence="8 9">
    <name type="scientific">Ignatzschineria indica</name>
    <dbReference type="NCBI Taxonomy" id="472583"/>
    <lineage>
        <taxon>Bacteria</taxon>
        <taxon>Pseudomonadati</taxon>
        <taxon>Pseudomonadota</taxon>
        <taxon>Gammaproteobacteria</taxon>
        <taxon>Cardiobacteriales</taxon>
        <taxon>Ignatzschineriaceae</taxon>
        <taxon>Ignatzschineria</taxon>
    </lineage>
</organism>